<evidence type="ECO:0000313" key="2">
    <source>
        <dbReference type="EMBL" id="OTN77104.1"/>
    </source>
</evidence>
<dbReference type="RefSeq" id="WP_179190029.1">
    <property type="nucleotide sequence ID" value="NZ_NGKU01000001.1"/>
</dbReference>
<name>A0A242A7V3_9ENTE</name>
<reference evidence="2 3" key="1">
    <citation type="submission" date="2017-05" db="EMBL/GenBank/DDBJ databases">
        <title>The Genome Sequence of Enterococcus sp. 8G7_MSG3316.</title>
        <authorList>
            <consortium name="The Broad Institute Genomics Platform"/>
            <consortium name="The Broad Institute Genomic Center for Infectious Diseases"/>
            <person name="Earl A."/>
            <person name="Manson A."/>
            <person name="Schwartman J."/>
            <person name="Gilmore M."/>
            <person name="Abouelleil A."/>
            <person name="Cao P."/>
            <person name="Chapman S."/>
            <person name="Cusick C."/>
            <person name="Shea T."/>
            <person name="Young S."/>
            <person name="Neafsey D."/>
            <person name="Nusbaum C."/>
            <person name="Birren B."/>
        </authorList>
    </citation>
    <scope>NUCLEOTIDE SEQUENCE [LARGE SCALE GENOMIC DNA]</scope>
    <source>
        <strain evidence="2 3">8G7_MSG3316</strain>
    </source>
</reference>
<feature type="compositionally biased region" description="Acidic residues" evidence="1">
    <location>
        <begin position="251"/>
        <end position="261"/>
    </location>
</feature>
<dbReference type="EMBL" id="NGKU01000001">
    <property type="protein sequence ID" value="OTN77104.1"/>
    <property type="molecule type" value="Genomic_DNA"/>
</dbReference>
<comment type="caution">
    <text evidence="2">The sequence shown here is derived from an EMBL/GenBank/DDBJ whole genome shotgun (WGS) entry which is preliminary data.</text>
</comment>
<dbReference type="STRING" id="1834191.A5886_002184"/>
<accession>A0A242A7V3</accession>
<evidence type="ECO:0000313" key="3">
    <source>
        <dbReference type="Proteomes" id="UP000195043"/>
    </source>
</evidence>
<organism evidence="2 3">
    <name type="scientific">Candidatus Enterococcus testudinis</name>
    <dbReference type="NCBI Taxonomy" id="1834191"/>
    <lineage>
        <taxon>Bacteria</taxon>
        <taxon>Bacillati</taxon>
        <taxon>Bacillota</taxon>
        <taxon>Bacilli</taxon>
        <taxon>Lactobacillales</taxon>
        <taxon>Enterococcaceae</taxon>
        <taxon>Enterococcus</taxon>
    </lineage>
</organism>
<feature type="region of interest" description="Disordered" evidence="1">
    <location>
        <begin position="187"/>
        <end position="261"/>
    </location>
</feature>
<gene>
    <name evidence="2" type="ORF">A5886_002184</name>
</gene>
<feature type="compositionally biased region" description="Acidic residues" evidence="1">
    <location>
        <begin position="219"/>
        <end position="238"/>
    </location>
</feature>
<dbReference type="Proteomes" id="UP000195043">
    <property type="component" value="Unassembled WGS sequence"/>
</dbReference>
<proteinExistence type="predicted"/>
<protein>
    <submittedName>
        <fullName evidence="2">Uncharacterized protein</fullName>
    </submittedName>
</protein>
<dbReference type="AlphaFoldDB" id="A0A242A7V3"/>
<evidence type="ECO:0000256" key="1">
    <source>
        <dbReference type="SAM" id="MobiDB-lite"/>
    </source>
</evidence>
<sequence>MTVEFRPTIKSINIASEDLTKITLEVKNGSLNGKYDALRAFSGKTVNITIVPEYYRYSIPFDKSTNAPTQEYVVNNDGTIDFVQKEQTQLEVDDQGNIDIENRPFEVTKDIVDEFIRAAKSLEFPGHINPRSVLIRLDDGEPVEEVAEDYEMSAITVLNELEKAREYYAPYAAAWDKKRNEVIFIESEPETDDSGESEEDSEDVSDELHNEPEINENLSEVESDDNEDISGIDEEADGDLLGQSDPYGNEPPEDDGEDDPY</sequence>
<keyword evidence="3" id="KW-1185">Reference proteome</keyword>
<feature type="compositionally biased region" description="Acidic residues" evidence="1">
    <location>
        <begin position="187"/>
        <end position="205"/>
    </location>
</feature>